<reference evidence="3" key="1">
    <citation type="submission" date="2015-05" db="EMBL/GenBank/DDBJ databases">
        <authorList>
            <person name="Rodrigo-Torres Lidia"/>
            <person name="Arahal R.David."/>
        </authorList>
    </citation>
    <scope>NUCLEOTIDE SEQUENCE [LARGE SCALE GENOMIC DNA]</scope>
    <source>
        <strain evidence="3">CECT 7321</strain>
    </source>
</reference>
<protein>
    <submittedName>
        <fullName evidence="2">Uncharacterized protein</fullName>
    </submittedName>
</protein>
<keyword evidence="3" id="KW-1185">Reference proteome</keyword>
<organism evidence="2 3">
    <name type="scientific">Phaeobacter italicus</name>
    <dbReference type="NCBI Taxonomy" id="481446"/>
    <lineage>
        <taxon>Bacteria</taxon>
        <taxon>Pseudomonadati</taxon>
        <taxon>Pseudomonadota</taxon>
        <taxon>Alphaproteobacteria</taxon>
        <taxon>Rhodobacterales</taxon>
        <taxon>Roseobacteraceae</taxon>
        <taxon>Phaeobacter</taxon>
    </lineage>
</organism>
<dbReference type="EMBL" id="CVRL01000035">
    <property type="protein sequence ID" value="CRL11814.1"/>
    <property type="molecule type" value="Genomic_DNA"/>
</dbReference>
<dbReference type="RefSeq" id="WP_008560662.1">
    <property type="nucleotide sequence ID" value="NZ_CVRL01000035.1"/>
</dbReference>
<keyword evidence="1" id="KW-0732">Signal</keyword>
<sequence length="196" mass="21823">MAVLSKLSCIAVAGSLTLGAGSAWASDYWEYQDWSVAVEERITEEHDWRDCSAWTGGDGEPIIRLEVTRDDIGPPETYPQLHYREIAPRQYPTHVVHGQAVGFIIDRQAVFYAIADGDINDEGLAEVTALARWNDALNLIRWMQAGTTLDVHIVRPYDGGETALRASLAGFTAAYGKMMDECGFPLELRELEIDYN</sequence>
<proteinExistence type="predicted"/>
<name>A0A0H5D464_9RHOB</name>
<gene>
    <name evidence="2" type="ORF">NIT7321_02684</name>
</gene>
<feature type="chain" id="PRO_5005217291" evidence="1">
    <location>
        <begin position="26"/>
        <end position="196"/>
    </location>
</feature>
<evidence type="ECO:0000313" key="3">
    <source>
        <dbReference type="Proteomes" id="UP000043764"/>
    </source>
</evidence>
<evidence type="ECO:0000313" key="2">
    <source>
        <dbReference type="EMBL" id="CRL11814.1"/>
    </source>
</evidence>
<feature type="signal peptide" evidence="1">
    <location>
        <begin position="1"/>
        <end position="25"/>
    </location>
</feature>
<dbReference type="AlphaFoldDB" id="A0A0H5D464"/>
<evidence type="ECO:0000256" key="1">
    <source>
        <dbReference type="SAM" id="SignalP"/>
    </source>
</evidence>
<dbReference type="Proteomes" id="UP000043764">
    <property type="component" value="Unassembled WGS sequence"/>
</dbReference>
<accession>A0A0H5D464</accession>